<dbReference type="GeneID" id="39847009"/>
<feature type="transmembrane region" description="Helical" evidence="1">
    <location>
        <begin position="345"/>
        <end position="363"/>
    </location>
</feature>
<dbReference type="STRING" id="1457250.GCA_000755225_03110"/>
<organism evidence="2 3">
    <name type="scientific">Halapricum salinum</name>
    <dbReference type="NCBI Taxonomy" id="1457250"/>
    <lineage>
        <taxon>Archaea</taxon>
        <taxon>Methanobacteriati</taxon>
        <taxon>Methanobacteriota</taxon>
        <taxon>Stenosarchaea group</taxon>
        <taxon>Halobacteria</taxon>
        <taxon>Halobacteriales</taxon>
        <taxon>Haloarculaceae</taxon>
        <taxon>Halapricum</taxon>
    </lineage>
</organism>
<dbReference type="OrthoDB" id="343201at2157"/>
<feature type="transmembrane region" description="Helical" evidence="1">
    <location>
        <begin position="403"/>
        <end position="422"/>
    </location>
</feature>
<keyword evidence="1" id="KW-1133">Transmembrane helix</keyword>
<dbReference type="RefSeq" id="WP_049993906.1">
    <property type="nucleotide sequence ID" value="NZ_CP031310.1"/>
</dbReference>
<name>A0A4D6H990_9EURY</name>
<dbReference type="EMBL" id="CP031310">
    <property type="protein sequence ID" value="QCC50459.1"/>
    <property type="molecule type" value="Genomic_DNA"/>
</dbReference>
<protein>
    <submittedName>
        <fullName evidence="2">Uncharacterized protein</fullName>
    </submittedName>
</protein>
<dbReference type="AlphaFoldDB" id="A0A4D6H990"/>
<dbReference type="Proteomes" id="UP000296706">
    <property type="component" value="Chromosome"/>
</dbReference>
<evidence type="ECO:0000256" key="1">
    <source>
        <dbReference type="SAM" id="Phobius"/>
    </source>
</evidence>
<evidence type="ECO:0000313" key="2">
    <source>
        <dbReference type="EMBL" id="QCC50459.1"/>
    </source>
</evidence>
<feature type="transmembrane region" description="Helical" evidence="1">
    <location>
        <begin position="310"/>
        <end position="333"/>
    </location>
</feature>
<sequence>MRRTAVIAATVLALALVFGGIFVVFTEPAIQNAPEPDSGERQLYRFEGDESGVWNYLSPSKGFRERSPINVVVRADADTVVTALKSSGESTWNQTDPADMHADPEDPFPRQINLSNTAIDWGETTGTARYAYVYDGTGDPWTDGEWIRETDQLHNGDYYGHRTHIRLYESPVPEEEPWVAMQVHTEHFDWFTLRHAVDGVEEGQRQVEQEFMSLENVDVVWRAYLSNGDRSDADGWATFVELTITLPGLLVGWISMRDVWRRRLTSVDRARVRRIRGRLSVQQALLMLSIVAIVLGVRAGGILLEWSTDLSMHAIAAVLYPFISLGIPIVTYVFSHRLTRRMDAAVTASGALGIAFLLDYGYLGVEVLPIEIVVQRTGIILALGLIAGGAAKRATRERRLNRLLVSGLLLWVGLLVATLFQFI</sequence>
<reference evidence="2 3" key="1">
    <citation type="journal article" date="2019" name="Nat. Commun.">
        <title>A new type of DNA phosphorothioation-based antiviral system in archaea.</title>
        <authorList>
            <person name="Xiong L."/>
            <person name="Liu S."/>
            <person name="Chen S."/>
            <person name="Xiao Y."/>
            <person name="Zhu B."/>
            <person name="Gao Y."/>
            <person name="Zhang Y."/>
            <person name="Chen B."/>
            <person name="Luo J."/>
            <person name="Deng Z."/>
            <person name="Chen X."/>
            <person name="Wang L."/>
            <person name="Chen S."/>
        </authorList>
    </citation>
    <scope>NUCLEOTIDE SEQUENCE [LARGE SCALE GENOMIC DNA]</scope>
    <source>
        <strain evidence="2 3">CBA1105</strain>
    </source>
</reference>
<feature type="transmembrane region" description="Helical" evidence="1">
    <location>
        <begin position="235"/>
        <end position="254"/>
    </location>
</feature>
<keyword evidence="3" id="KW-1185">Reference proteome</keyword>
<keyword evidence="1" id="KW-0472">Membrane</keyword>
<dbReference type="KEGG" id="hsn:DV733_04050"/>
<feature type="transmembrane region" description="Helical" evidence="1">
    <location>
        <begin position="284"/>
        <end position="304"/>
    </location>
</feature>
<proteinExistence type="predicted"/>
<gene>
    <name evidence="2" type="ORF">DV733_04050</name>
</gene>
<evidence type="ECO:0000313" key="3">
    <source>
        <dbReference type="Proteomes" id="UP000296706"/>
    </source>
</evidence>
<accession>A0A4D6H990</accession>
<keyword evidence="1" id="KW-0812">Transmembrane</keyword>
<feature type="transmembrane region" description="Helical" evidence="1">
    <location>
        <begin position="369"/>
        <end position="391"/>
    </location>
</feature>